<keyword evidence="3" id="KW-1185">Reference proteome</keyword>
<gene>
    <name evidence="2" type="ORF">N864_22805</name>
</gene>
<dbReference type="AlphaFoldDB" id="W9GJL6"/>
<name>W9GJL6_9MICO</name>
<sequence length="77" mass="7980">MSAQPRRMPNFTRFLITGGVLGIIVGAIVGAYGADVPNYDSGTEIAYLAAFGLLIGLGVAGLVAVGLDAWLRRRSGD</sequence>
<feature type="transmembrane region" description="Helical" evidence="1">
    <location>
        <begin position="45"/>
        <end position="71"/>
    </location>
</feature>
<protein>
    <submittedName>
        <fullName evidence="2">Uncharacterized protein</fullName>
    </submittedName>
</protein>
<accession>W9GJL6</accession>
<organism evidence="2 3">
    <name type="scientific">Intrasporangium chromatireducens Q5-1</name>
    <dbReference type="NCBI Taxonomy" id="584657"/>
    <lineage>
        <taxon>Bacteria</taxon>
        <taxon>Bacillati</taxon>
        <taxon>Actinomycetota</taxon>
        <taxon>Actinomycetes</taxon>
        <taxon>Micrococcales</taxon>
        <taxon>Intrasporangiaceae</taxon>
        <taxon>Intrasporangium</taxon>
    </lineage>
</organism>
<keyword evidence="1" id="KW-0812">Transmembrane</keyword>
<dbReference type="RefSeq" id="WP_034715784.1">
    <property type="nucleotide sequence ID" value="NZ_AWQS01000055.1"/>
</dbReference>
<reference evidence="3" key="1">
    <citation type="submission" date="2013-08" db="EMBL/GenBank/DDBJ databases">
        <title>Intrasporangium oryzae NRRL B-24470.</title>
        <authorList>
            <person name="Liu H."/>
            <person name="Wang G."/>
        </authorList>
    </citation>
    <scope>NUCLEOTIDE SEQUENCE [LARGE SCALE GENOMIC DNA]</scope>
    <source>
        <strain evidence="3">Q5-1</strain>
    </source>
</reference>
<dbReference type="EMBL" id="AWQS01000055">
    <property type="protein sequence ID" value="EWT06295.1"/>
    <property type="molecule type" value="Genomic_DNA"/>
</dbReference>
<evidence type="ECO:0000313" key="3">
    <source>
        <dbReference type="Proteomes" id="UP000019494"/>
    </source>
</evidence>
<feature type="transmembrane region" description="Helical" evidence="1">
    <location>
        <begin position="12"/>
        <end position="33"/>
    </location>
</feature>
<keyword evidence="1" id="KW-0472">Membrane</keyword>
<keyword evidence="1" id="KW-1133">Transmembrane helix</keyword>
<dbReference type="Proteomes" id="UP000019494">
    <property type="component" value="Unassembled WGS sequence"/>
</dbReference>
<proteinExistence type="predicted"/>
<comment type="caution">
    <text evidence="2">The sequence shown here is derived from an EMBL/GenBank/DDBJ whole genome shotgun (WGS) entry which is preliminary data.</text>
</comment>
<evidence type="ECO:0000313" key="2">
    <source>
        <dbReference type="EMBL" id="EWT06295.1"/>
    </source>
</evidence>
<evidence type="ECO:0000256" key="1">
    <source>
        <dbReference type="SAM" id="Phobius"/>
    </source>
</evidence>